<feature type="signal peptide" evidence="1">
    <location>
        <begin position="1"/>
        <end position="24"/>
    </location>
</feature>
<name>A0ABW4ICI6_9SPHI</name>
<protein>
    <submittedName>
        <fullName evidence="2">Nuclear transport factor 2 family protein</fullName>
    </submittedName>
</protein>
<dbReference type="SUPFAM" id="SSF54427">
    <property type="entry name" value="NTF2-like"/>
    <property type="match status" value="1"/>
</dbReference>
<evidence type="ECO:0000313" key="2">
    <source>
        <dbReference type="EMBL" id="MFD1629948.1"/>
    </source>
</evidence>
<gene>
    <name evidence="2" type="ORF">ACFSAH_08670</name>
</gene>
<dbReference type="RefSeq" id="WP_379662325.1">
    <property type="nucleotide sequence ID" value="NZ_JBHUDG010000012.1"/>
</dbReference>
<comment type="caution">
    <text evidence="2">The sequence shown here is derived from an EMBL/GenBank/DDBJ whole genome shotgun (WGS) entry which is preliminary data.</text>
</comment>
<dbReference type="InterPro" id="IPR039437">
    <property type="entry name" value="FrzH/put_lumazine-bd"/>
</dbReference>
<feature type="chain" id="PRO_5046793830" evidence="1">
    <location>
        <begin position="25"/>
        <end position="143"/>
    </location>
</feature>
<evidence type="ECO:0000313" key="3">
    <source>
        <dbReference type="Proteomes" id="UP001597118"/>
    </source>
</evidence>
<reference evidence="3" key="1">
    <citation type="journal article" date="2019" name="Int. J. Syst. Evol. Microbiol.">
        <title>The Global Catalogue of Microorganisms (GCM) 10K type strain sequencing project: providing services to taxonomists for standard genome sequencing and annotation.</title>
        <authorList>
            <consortium name="The Broad Institute Genomics Platform"/>
            <consortium name="The Broad Institute Genome Sequencing Center for Infectious Disease"/>
            <person name="Wu L."/>
            <person name="Ma J."/>
        </authorList>
    </citation>
    <scope>NUCLEOTIDE SEQUENCE [LARGE SCALE GENOMIC DNA]</scope>
    <source>
        <strain evidence="3">CCUG 53762</strain>
    </source>
</reference>
<dbReference type="Proteomes" id="UP001597118">
    <property type="component" value="Unassembled WGS sequence"/>
</dbReference>
<evidence type="ECO:0000256" key="1">
    <source>
        <dbReference type="SAM" id="SignalP"/>
    </source>
</evidence>
<sequence length="143" mass="16130">MKTLKNTFFLACLLTVNFAFSALAKDKNNVQQTLTFSIDNYAEALKSGQSQYLSDILANNVKFNINRGGKIITYGKAEALKENKQNGKIIQNCEISHQVIAQSDTYALANISMKYENFTRENIVSFTKQDGIWKITEVNSVFK</sequence>
<dbReference type="Gene3D" id="3.10.450.50">
    <property type="match status" value="1"/>
</dbReference>
<accession>A0ABW4ICI6</accession>
<dbReference type="EMBL" id="JBHUDG010000012">
    <property type="protein sequence ID" value="MFD1629948.1"/>
    <property type="molecule type" value="Genomic_DNA"/>
</dbReference>
<dbReference type="Pfam" id="PF12893">
    <property type="entry name" value="Lumazine_bd_2"/>
    <property type="match status" value="1"/>
</dbReference>
<proteinExistence type="predicted"/>
<keyword evidence="3" id="KW-1185">Reference proteome</keyword>
<keyword evidence="1" id="KW-0732">Signal</keyword>
<organism evidence="2 3">
    <name type="scientific">Pseudopedobacter beijingensis</name>
    <dbReference type="NCBI Taxonomy" id="1207056"/>
    <lineage>
        <taxon>Bacteria</taxon>
        <taxon>Pseudomonadati</taxon>
        <taxon>Bacteroidota</taxon>
        <taxon>Sphingobacteriia</taxon>
        <taxon>Sphingobacteriales</taxon>
        <taxon>Sphingobacteriaceae</taxon>
        <taxon>Pseudopedobacter</taxon>
    </lineage>
</organism>
<dbReference type="InterPro" id="IPR032710">
    <property type="entry name" value="NTF2-like_dom_sf"/>
</dbReference>